<dbReference type="PANTHER" id="PTHR11626:SF2">
    <property type="entry name" value="SQUALENE SYNTHASE"/>
    <property type="match status" value="1"/>
</dbReference>
<keyword evidence="2" id="KW-1185">Reference proteome</keyword>
<dbReference type="Gene3D" id="1.10.600.10">
    <property type="entry name" value="Farnesyl Diphosphate Synthase"/>
    <property type="match status" value="1"/>
</dbReference>
<dbReference type="SFLD" id="SFLDG01018">
    <property type="entry name" value="Squalene/Phytoene_Synthase_Lik"/>
    <property type="match status" value="1"/>
</dbReference>
<keyword evidence="1" id="KW-0808">Transferase</keyword>
<dbReference type="SFLD" id="SFLDS00005">
    <property type="entry name" value="Isoprenoid_Synthase_Type_I"/>
    <property type="match status" value="1"/>
</dbReference>
<organism evidence="1 2">
    <name type="scientific">Streptomyces spectabilis</name>
    <dbReference type="NCBI Taxonomy" id="68270"/>
    <lineage>
        <taxon>Bacteria</taxon>
        <taxon>Bacillati</taxon>
        <taxon>Actinomycetota</taxon>
        <taxon>Actinomycetes</taxon>
        <taxon>Kitasatosporales</taxon>
        <taxon>Streptomycetaceae</taxon>
        <taxon>Streptomyces</taxon>
    </lineage>
</organism>
<dbReference type="EC" id="2.5.1.21" evidence="1"/>
<evidence type="ECO:0000313" key="1">
    <source>
        <dbReference type="EMBL" id="MBB5109790.1"/>
    </source>
</evidence>
<dbReference type="GO" id="GO:0051996">
    <property type="term" value="F:squalene synthase [NAD(P)H] activity"/>
    <property type="evidence" value="ECO:0007669"/>
    <property type="project" value="UniProtKB-EC"/>
</dbReference>
<dbReference type="EMBL" id="JACHJD010000039">
    <property type="protein sequence ID" value="MBB5109790.1"/>
    <property type="molecule type" value="Genomic_DNA"/>
</dbReference>
<proteinExistence type="predicted"/>
<protein>
    <submittedName>
        <fullName evidence="1">Farnesyl-diphosphate farnesyltransferase</fullName>
        <ecNumber evidence="1">2.5.1.21</ecNumber>
    </submittedName>
</protein>
<dbReference type="Proteomes" id="UP000549009">
    <property type="component" value="Unassembled WGS sequence"/>
</dbReference>
<dbReference type="InterPro" id="IPR044844">
    <property type="entry name" value="Trans_IPPS_euk-type"/>
</dbReference>
<dbReference type="SUPFAM" id="SSF48576">
    <property type="entry name" value="Terpenoid synthases"/>
    <property type="match status" value="1"/>
</dbReference>
<dbReference type="AlphaFoldDB" id="A0A7W8B5Y8"/>
<dbReference type="InterPro" id="IPR008949">
    <property type="entry name" value="Isoprenoid_synthase_dom_sf"/>
</dbReference>
<reference evidence="1 2" key="1">
    <citation type="submission" date="2020-08" db="EMBL/GenBank/DDBJ databases">
        <title>Genomic Encyclopedia of Type Strains, Phase III (KMG-III): the genomes of soil and plant-associated and newly described type strains.</title>
        <authorList>
            <person name="Whitman W."/>
        </authorList>
    </citation>
    <scope>NUCLEOTIDE SEQUENCE [LARGE SCALE GENOMIC DNA]</scope>
    <source>
        <strain evidence="1 2">CECT 3146</strain>
    </source>
</reference>
<comment type="caution">
    <text evidence="1">The sequence shown here is derived from an EMBL/GenBank/DDBJ whole genome shotgun (WGS) entry which is preliminary data.</text>
</comment>
<dbReference type="Pfam" id="PF00494">
    <property type="entry name" value="SQS_PSY"/>
    <property type="match status" value="1"/>
</dbReference>
<accession>A0A7W8B5Y8</accession>
<dbReference type="RefSeq" id="WP_184926795.1">
    <property type="nucleotide sequence ID" value="NZ_BMSQ01000045.1"/>
</dbReference>
<name>A0A7W8B5Y8_STRST</name>
<gene>
    <name evidence="1" type="ORF">FHS40_008920</name>
</gene>
<dbReference type="InterPro" id="IPR002060">
    <property type="entry name" value="Squ/phyt_synthse"/>
</dbReference>
<sequence>MSFIAPSFDEVLWETSRTFYLPITGLPHRLREAVAAAYLQLRAVDEIEDHPTLLARDKRALLTALADCLQTRPIDSRSVLLRSHAASLPAVTMRMEEWLFLAPEPVRARVAECTSVMARRMADWAASGWRIGDEDDLDRYTYAVAGSVGLLLADLWAWYDGTDSHRGHAVEYGRMLQAVNIRKDLHTDRHRGVTFLPTGWDVNRLDLYIQRKMRYATAYVQALPNGPARTFCLLPYELARATVDVLAAGGEKLTRAQVHAIVHRCTENRTSQL</sequence>
<dbReference type="GO" id="GO:0045338">
    <property type="term" value="P:farnesyl diphosphate metabolic process"/>
    <property type="evidence" value="ECO:0007669"/>
    <property type="project" value="InterPro"/>
</dbReference>
<evidence type="ECO:0000313" key="2">
    <source>
        <dbReference type="Proteomes" id="UP000549009"/>
    </source>
</evidence>
<dbReference type="PANTHER" id="PTHR11626">
    <property type="entry name" value="FARNESYL-DIPHOSPHATE FARNESYLTRANSFERASE"/>
    <property type="match status" value="1"/>
</dbReference>